<evidence type="ECO:0000313" key="2">
    <source>
        <dbReference type="EMBL" id="KAK9302871.1"/>
    </source>
</evidence>
<feature type="region of interest" description="Disordered" evidence="1">
    <location>
        <begin position="1"/>
        <end position="20"/>
    </location>
</feature>
<name>A0AAW0ZZ23_9HYME</name>
<organism evidence="2 3">
    <name type="scientific">Tetragonisca angustula</name>
    <dbReference type="NCBI Taxonomy" id="166442"/>
    <lineage>
        <taxon>Eukaryota</taxon>
        <taxon>Metazoa</taxon>
        <taxon>Ecdysozoa</taxon>
        <taxon>Arthropoda</taxon>
        <taxon>Hexapoda</taxon>
        <taxon>Insecta</taxon>
        <taxon>Pterygota</taxon>
        <taxon>Neoptera</taxon>
        <taxon>Endopterygota</taxon>
        <taxon>Hymenoptera</taxon>
        <taxon>Apocrita</taxon>
        <taxon>Aculeata</taxon>
        <taxon>Apoidea</taxon>
        <taxon>Anthophila</taxon>
        <taxon>Apidae</taxon>
        <taxon>Tetragonisca</taxon>
    </lineage>
</organism>
<feature type="compositionally biased region" description="Basic and acidic residues" evidence="1">
    <location>
        <begin position="34"/>
        <end position="54"/>
    </location>
</feature>
<evidence type="ECO:0000313" key="3">
    <source>
        <dbReference type="Proteomes" id="UP001432146"/>
    </source>
</evidence>
<sequence>MITTMGANKNLKAAKRRKKTIDVDTSEVAHVLSRRDVTSTSSLRERNEFHEARSSSRAVQTNEEVADAIFRAICHREDLGRDSSSFHHLSSSKDKMRHKGVCYIWRK</sequence>
<evidence type="ECO:0000256" key="1">
    <source>
        <dbReference type="SAM" id="MobiDB-lite"/>
    </source>
</evidence>
<comment type="caution">
    <text evidence="2">The sequence shown here is derived from an EMBL/GenBank/DDBJ whole genome shotgun (WGS) entry which is preliminary data.</text>
</comment>
<dbReference type="AlphaFoldDB" id="A0AAW0ZZ23"/>
<reference evidence="2 3" key="1">
    <citation type="submission" date="2024-05" db="EMBL/GenBank/DDBJ databases">
        <title>The nuclear and mitochondrial genome assemblies of Tetragonisca angustula (Apidae: Meliponini), a tiny yet remarkable pollinator in the Neotropics.</title>
        <authorList>
            <person name="Ferrari R."/>
            <person name="Ricardo P.C."/>
            <person name="Dias F.C."/>
            <person name="Araujo N.S."/>
            <person name="Soares D.O."/>
            <person name="Zhou Q.-S."/>
            <person name="Zhu C.-D."/>
            <person name="Coutinho L."/>
            <person name="Airas M.C."/>
            <person name="Batista T.M."/>
        </authorList>
    </citation>
    <scope>NUCLEOTIDE SEQUENCE [LARGE SCALE GENOMIC DNA]</scope>
    <source>
        <strain evidence="2">ASF017062</strain>
        <tissue evidence="2">Abdomen</tissue>
    </source>
</reference>
<proteinExistence type="predicted"/>
<gene>
    <name evidence="2" type="ORF">QLX08_005273</name>
</gene>
<accession>A0AAW0ZZ23</accession>
<feature type="region of interest" description="Disordered" evidence="1">
    <location>
        <begin position="34"/>
        <end position="61"/>
    </location>
</feature>
<keyword evidence="3" id="KW-1185">Reference proteome</keyword>
<protein>
    <submittedName>
        <fullName evidence="2">Uncharacterized protein</fullName>
    </submittedName>
</protein>
<dbReference type="Proteomes" id="UP001432146">
    <property type="component" value="Unassembled WGS sequence"/>
</dbReference>
<dbReference type="EMBL" id="JAWNGG020000088">
    <property type="protein sequence ID" value="KAK9302871.1"/>
    <property type="molecule type" value="Genomic_DNA"/>
</dbReference>